<evidence type="ECO:0000256" key="1">
    <source>
        <dbReference type="ARBA" id="ARBA00000966"/>
    </source>
</evidence>
<dbReference type="PROSITE" id="PS00659">
    <property type="entry name" value="GLYCOSYL_HYDROL_F5"/>
    <property type="match status" value="1"/>
</dbReference>
<dbReference type="STRING" id="1043493.SAMN05421637_0679"/>
<protein>
    <recommendedName>
        <fullName evidence="7">Endoglucanase</fullName>
        <ecNumber evidence="7">3.2.1.4</ecNumber>
    </recommendedName>
</protein>
<keyword evidence="4 7" id="KW-0119">Carbohydrate metabolism</keyword>
<dbReference type="SUPFAM" id="SSF51445">
    <property type="entry name" value="(Trans)glycosidases"/>
    <property type="match status" value="1"/>
</dbReference>
<keyword evidence="10" id="KW-1185">Reference proteome</keyword>
<dbReference type="GO" id="GO:0030247">
    <property type="term" value="F:polysaccharide binding"/>
    <property type="evidence" value="ECO:0007669"/>
    <property type="project" value="UniProtKB-UniRule"/>
</dbReference>
<keyword evidence="2 7" id="KW-0378">Hydrolase</keyword>
<dbReference type="Pfam" id="PF00150">
    <property type="entry name" value="Cellulase"/>
    <property type="match status" value="1"/>
</dbReference>
<evidence type="ECO:0000256" key="6">
    <source>
        <dbReference type="ARBA" id="ARBA00023326"/>
    </source>
</evidence>
<keyword evidence="5 7" id="KW-0326">Glycosidase</keyword>
<evidence type="ECO:0000256" key="5">
    <source>
        <dbReference type="ARBA" id="ARBA00023295"/>
    </source>
</evidence>
<dbReference type="EC" id="3.2.1.4" evidence="7"/>
<dbReference type="GO" id="GO:0008810">
    <property type="term" value="F:cellulase activity"/>
    <property type="evidence" value="ECO:0007669"/>
    <property type="project" value="UniProtKB-EC"/>
</dbReference>
<dbReference type="eggNOG" id="COG3509">
    <property type="taxonomic scope" value="Bacteria"/>
</dbReference>
<dbReference type="EMBL" id="FNZI01000001">
    <property type="protein sequence ID" value="SEI99706.1"/>
    <property type="molecule type" value="Genomic_DNA"/>
</dbReference>
<evidence type="ECO:0000256" key="3">
    <source>
        <dbReference type="ARBA" id="ARBA00023001"/>
    </source>
</evidence>
<keyword evidence="6 7" id="KW-0624">Polysaccharide degradation</keyword>
<dbReference type="Gene3D" id="3.20.20.80">
    <property type="entry name" value="Glycosidases"/>
    <property type="match status" value="1"/>
</dbReference>
<dbReference type="GO" id="GO:0030245">
    <property type="term" value="P:cellulose catabolic process"/>
    <property type="evidence" value="ECO:0007669"/>
    <property type="project" value="UniProtKB-KW"/>
</dbReference>
<dbReference type="InterPro" id="IPR012291">
    <property type="entry name" value="CBM2_carb-bd_dom_sf"/>
</dbReference>
<reference evidence="10" key="1">
    <citation type="submission" date="2016-10" db="EMBL/GenBank/DDBJ databases">
        <authorList>
            <person name="Varghese N."/>
        </authorList>
    </citation>
    <scope>NUCLEOTIDE SEQUENCE [LARGE SCALE GENOMIC DNA]</scope>
    <source>
        <strain evidence="10">DSM 24868</strain>
    </source>
</reference>
<dbReference type="Gene3D" id="2.60.40.290">
    <property type="match status" value="1"/>
</dbReference>
<comment type="similarity">
    <text evidence="7">Belongs to the glycosyl hydrolase 5 (cellulase A) family.</text>
</comment>
<dbReference type="SUPFAM" id="SSF49384">
    <property type="entry name" value="Carbohydrate-binding domain"/>
    <property type="match status" value="1"/>
</dbReference>
<name>A0A1H6V794_9MICO</name>
<dbReference type="InterPro" id="IPR017853">
    <property type="entry name" value="GH"/>
</dbReference>
<evidence type="ECO:0000256" key="2">
    <source>
        <dbReference type="ARBA" id="ARBA00022801"/>
    </source>
</evidence>
<dbReference type="InterPro" id="IPR001547">
    <property type="entry name" value="Glyco_hydro_5"/>
</dbReference>
<dbReference type="Proteomes" id="UP000183315">
    <property type="component" value="Unassembled WGS sequence"/>
</dbReference>
<dbReference type="Pfam" id="PF00553">
    <property type="entry name" value="CBM_2"/>
    <property type="match status" value="1"/>
</dbReference>
<dbReference type="PROSITE" id="PS51173">
    <property type="entry name" value="CBM2"/>
    <property type="match status" value="1"/>
</dbReference>
<dbReference type="InterPro" id="IPR001919">
    <property type="entry name" value="CBD2"/>
</dbReference>
<dbReference type="eggNOG" id="COG2730">
    <property type="taxonomic scope" value="Bacteria"/>
</dbReference>
<feature type="domain" description="CBM2" evidence="8">
    <location>
        <begin position="64"/>
        <end position="165"/>
    </location>
</feature>
<dbReference type="InterPro" id="IPR008965">
    <property type="entry name" value="CBM2/CBM3_carb-bd_dom_sf"/>
</dbReference>
<dbReference type="InterPro" id="IPR018087">
    <property type="entry name" value="Glyco_hydro_5_CS"/>
</dbReference>
<organism evidence="9 10">
    <name type="scientific">Demequina mangrovi</name>
    <dbReference type="NCBI Taxonomy" id="1043493"/>
    <lineage>
        <taxon>Bacteria</taxon>
        <taxon>Bacillati</taxon>
        <taxon>Actinomycetota</taxon>
        <taxon>Actinomycetes</taxon>
        <taxon>Micrococcales</taxon>
        <taxon>Demequinaceae</taxon>
        <taxon>Demequina</taxon>
    </lineage>
</organism>
<evidence type="ECO:0000259" key="8">
    <source>
        <dbReference type="PROSITE" id="PS51173"/>
    </source>
</evidence>
<comment type="catalytic activity">
    <reaction evidence="1 7">
        <text>Endohydrolysis of (1-&gt;4)-beta-D-glucosidic linkages in cellulose, lichenin and cereal beta-D-glucans.</text>
        <dbReference type="EC" id="3.2.1.4"/>
    </reaction>
</comment>
<keyword evidence="3 7" id="KW-0136">Cellulose degradation</keyword>
<dbReference type="PANTHER" id="PTHR35923:SF2">
    <property type="entry name" value="ENDOGLUCANASE"/>
    <property type="match status" value="1"/>
</dbReference>
<dbReference type="PANTHER" id="PTHR35923">
    <property type="entry name" value="MAJOR EXTRACELLULAR ENDOGLUCANASE"/>
    <property type="match status" value="1"/>
</dbReference>
<accession>A0A1H6V794</accession>
<evidence type="ECO:0000313" key="9">
    <source>
        <dbReference type="EMBL" id="SEI99706.1"/>
    </source>
</evidence>
<dbReference type="AlphaFoldDB" id="A0A1H6V794"/>
<gene>
    <name evidence="9" type="ORF">SAMN05421637_0679</name>
</gene>
<sequence>MDVRAMLSRMPGWAWFVAGAVVAALIAVIVAAATGADGEPAAASASPSASAATPSATASTGAEVAQTTAACTATAAVTGTWEGGFQAEVTVAAEADLDDWTVSLDLDDAAVTGSWSSTLEVGASGTVEVGPVDYNAAIAAGQSVGFGFTADGEAPEAIGAACATDAVVAPAPAASSTAEAPARDVPAAAGGDGDDWLRADGASIVDLNGDEVWLTGANWFGFNTSARVLHGLWTVDMEPVLDQVAARGINVLRVPISTELLLEWKAGRAEVSGSVNQAGAQSGLDTLEVFDAFLAACKERGVKVILDVHSALADDAGHLSPVWFAGDVTSTDFVEGWTWVAKRYRDDDTIVAFDLQNEPHGKASENPRASWGGGAADTDWKAVAEDLALRILDIHPNVLVMVEGIETYPKDGSSWSSTDAGDYDTTWWGGNLRGVADAPVDLGDYQDRLVYSPHEYGPLVYEQPWFQSSFSKASLEHDVWEPNWLYLDSDGIAPLLIGEWGGRLGQDERQDRWMTAVRDLIVERRLSHTFWCVNPNSGDTGGLLLDDWTTWDEEKYALLEPALWQDDEGRFVSLDHEVPLPGGITVTEFYEAGGSL</sequence>
<evidence type="ECO:0000256" key="4">
    <source>
        <dbReference type="ARBA" id="ARBA00023277"/>
    </source>
</evidence>
<dbReference type="RefSeq" id="WP_081953397.1">
    <property type="nucleotide sequence ID" value="NZ_BBLU01000018.1"/>
</dbReference>
<dbReference type="SMART" id="SM00637">
    <property type="entry name" value="CBD_II"/>
    <property type="match status" value="1"/>
</dbReference>
<evidence type="ECO:0000313" key="10">
    <source>
        <dbReference type="Proteomes" id="UP000183315"/>
    </source>
</evidence>
<proteinExistence type="inferred from homology"/>
<evidence type="ECO:0000256" key="7">
    <source>
        <dbReference type="RuleBase" id="RU361153"/>
    </source>
</evidence>